<accession>A0ABT6CAS9</accession>
<organism evidence="7 8">
    <name type="scientific">Luteipulveratus flavus</name>
    <dbReference type="NCBI Taxonomy" id="3031728"/>
    <lineage>
        <taxon>Bacteria</taxon>
        <taxon>Bacillati</taxon>
        <taxon>Actinomycetota</taxon>
        <taxon>Actinomycetes</taxon>
        <taxon>Micrococcales</taxon>
        <taxon>Dermacoccaceae</taxon>
        <taxon>Luteipulveratus</taxon>
    </lineage>
</organism>
<comment type="caution">
    <text evidence="7">The sequence shown here is derived from an EMBL/GenBank/DDBJ whole genome shotgun (WGS) entry which is preliminary data.</text>
</comment>
<comment type="similarity">
    <text evidence="2">Belongs to the metallo-dependent hydrolases superfamily. Adenosine and AMP deaminases family.</text>
</comment>
<dbReference type="RefSeq" id="WP_277193238.1">
    <property type="nucleotide sequence ID" value="NZ_JAROAV010000044.1"/>
</dbReference>
<keyword evidence="3" id="KW-0479">Metal-binding</keyword>
<feature type="domain" description="Adenosine deaminase" evidence="6">
    <location>
        <begin position="12"/>
        <end position="327"/>
    </location>
</feature>
<comment type="cofactor">
    <cofactor evidence="1">
        <name>Zn(2+)</name>
        <dbReference type="ChEBI" id="CHEBI:29105"/>
    </cofactor>
</comment>
<dbReference type="InterPro" id="IPR006650">
    <property type="entry name" value="A/AMP_deam_AS"/>
</dbReference>
<name>A0ABT6CAS9_9MICO</name>
<reference evidence="7 8" key="1">
    <citation type="submission" date="2023-03" db="EMBL/GenBank/DDBJ databases">
        <title>YIM 133296 draft genome.</title>
        <authorList>
            <person name="Xiong L."/>
        </authorList>
    </citation>
    <scope>NUCLEOTIDE SEQUENCE [LARGE SCALE GENOMIC DNA]</scope>
    <source>
        <strain evidence="7 8">YIM 133296</strain>
    </source>
</reference>
<dbReference type="InterPro" id="IPR001365">
    <property type="entry name" value="A_deaminase_dom"/>
</dbReference>
<dbReference type="Pfam" id="PF00962">
    <property type="entry name" value="A_deaminase"/>
    <property type="match status" value="1"/>
</dbReference>
<evidence type="ECO:0000259" key="6">
    <source>
        <dbReference type="Pfam" id="PF00962"/>
    </source>
</evidence>
<dbReference type="NCBIfam" id="TIGR01430">
    <property type="entry name" value="aden_deam"/>
    <property type="match status" value="1"/>
</dbReference>
<evidence type="ECO:0000256" key="4">
    <source>
        <dbReference type="ARBA" id="ARBA00022801"/>
    </source>
</evidence>
<evidence type="ECO:0000256" key="2">
    <source>
        <dbReference type="ARBA" id="ARBA00006676"/>
    </source>
</evidence>
<dbReference type="InterPro" id="IPR006330">
    <property type="entry name" value="Ado/ade_deaminase"/>
</dbReference>
<evidence type="ECO:0000313" key="8">
    <source>
        <dbReference type="Proteomes" id="UP001528912"/>
    </source>
</evidence>
<dbReference type="PANTHER" id="PTHR43114:SF6">
    <property type="entry name" value="ADENINE DEAMINASE"/>
    <property type="match status" value="1"/>
</dbReference>
<dbReference type="PROSITE" id="PS00485">
    <property type="entry name" value="A_DEAMINASE"/>
    <property type="match status" value="1"/>
</dbReference>
<dbReference type="Proteomes" id="UP001528912">
    <property type="component" value="Unassembled WGS sequence"/>
</dbReference>
<dbReference type="EMBL" id="JAROAV010000044">
    <property type="protein sequence ID" value="MDF8265988.1"/>
    <property type="molecule type" value="Genomic_DNA"/>
</dbReference>
<keyword evidence="8" id="KW-1185">Reference proteome</keyword>
<keyword evidence="5" id="KW-0862">Zinc</keyword>
<evidence type="ECO:0000256" key="3">
    <source>
        <dbReference type="ARBA" id="ARBA00022723"/>
    </source>
</evidence>
<proteinExistence type="inferred from homology"/>
<dbReference type="SUPFAM" id="SSF51556">
    <property type="entry name" value="Metallo-dependent hydrolases"/>
    <property type="match status" value="1"/>
</dbReference>
<dbReference type="PANTHER" id="PTHR43114">
    <property type="entry name" value="ADENINE DEAMINASE"/>
    <property type="match status" value="1"/>
</dbReference>
<evidence type="ECO:0000256" key="5">
    <source>
        <dbReference type="ARBA" id="ARBA00022833"/>
    </source>
</evidence>
<gene>
    <name evidence="7" type="primary">add</name>
    <name evidence="7" type="ORF">P4R38_17205</name>
</gene>
<dbReference type="GO" id="GO:0016787">
    <property type="term" value="F:hydrolase activity"/>
    <property type="evidence" value="ECO:0007669"/>
    <property type="project" value="UniProtKB-KW"/>
</dbReference>
<dbReference type="Gene3D" id="3.20.20.140">
    <property type="entry name" value="Metal-dependent hydrolases"/>
    <property type="match status" value="1"/>
</dbReference>
<evidence type="ECO:0000313" key="7">
    <source>
        <dbReference type="EMBL" id="MDF8265988.1"/>
    </source>
</evidence>
<evidence type="ECO:0000256" key="1">
    <source>
        <dbReference type="ARBA" id="ARBA00001947"/>
    </source>
</evidence>
<keyword evidence="4 7" id="KW-0378">Hydrolase</keyword>
<dbReference type="EC" id="3.5.4.4" evidence="7"/>
<protein>
    <submittedName>
        <fullName evidence="7">Adenosine deaminase</fullName>
        <ecNumber evidence="7">3.5.4.4</ecNumber>
    </submittedName>
</protein>
<dbReference type="InterPro" id="IPR032466">
    <property type="entry name" value="Metal_Hydrolase"/>
</dbReference>
<sequence length="335" mass="35844">MSLVEAWVADLPKVELHVHHIGATAPHTVAALAARYPDAGVPSDLDALERFFAFTDFAHFLRVYAAVSRLLRTPEDVYELTIGNLLDLARQNVRYAEVTVTPNGPLACGVPRDGLVEALDAVREHAAREYGLVVGWILDIPGHPGPPAEVVMDLCEHAPPEGLVALGLGGPETPRPQFADYFARGRALGLPGVPHAGEAAGPASVRSAVEDLHAVRIGHGIRAMEDPRVVALLRERAVHLEVCPTSNVRTRVVDTLEEHPLPAMLAAGLEVSISSDDPPMFGTTLTEELLVAARLVGANEVPTLLGNAIDASFAPNDVKRRYRSELRRAPGPAVP</sequence>